<feature type="region of interest" description="Disordered" evidence="13">
    <location>
        <begin position="198"/>
        <end position="234"/>
    </location>
</feature>
<dbReference type="InterPro" id="IPR001731">
    <property type="entry name" value="ALAD"/>
</dbReference>
<dbReference type="PRINTS" id="PR00144">
    <property type="entry name" value="DALDHYDRTASE"/>
</dbReference>
<dbReference type="GO" id="GO:0008270">
    <property type="term" value="F:zinc ion binding"/>
    <property type="evidence" value="ECO:0007669"/>
    <property type="project" value="TreeGrafter"/>
</dbReference>
<dbReference type="Proteomes" id="UP000216825">
    <property type="component" value="Chromosome"/>
</dbReference>
<evidence type="ECO:0000256" key="9">
    <source>
        <dbReference type="ARBA" id="ARBA00025628"/>
    </source>
</evidence>
<protein>
    <recommendedName>
        <fullName evidence="5 11">Delta-aminolevulinic acid dehydratase</fullName>
        <ecNumber evidence="4 11">4.2.1.24</ecNumber>
    </recommendedName>
</protein>
<evidence type="ECO:0000313" key="15">
    <source>
        <dbReference type="EMBL" id="QMS57556.1"/>
    </source>
</evidence>
<dbReference type="EC" id="4.2.1.24" evidence="4 11"/>
<evidence type="ECO:0000256" key="8">
    <source>
        <dbReference type="ARBA" id="ARBA00023244"/>
    </source>
</evidence>
<dbReference type="SUPFAM" id="SSF69618">
    <property type="entry name" value="HemD-like"/>
    <property type="match status" value="1"/>
</dbReference>
<dbReference type="GO" id="GO:0004852">
    <property type="term" value="F:uroporphyrinogen-III synthase activity"/>
    <property type="evidence" value="ECO:0007669"/>
    <property type="project" value="InterPro"/>
</dbReference>
<evidence type="ECO:0000256" key="5">
    <source>
        <dbReference type="ARBA" id="ARBA00020771"/>
    </source>
</evidence>
<comment type="function">
    <text evidence="9">Catalyzes an early step in the biosynthesis of tetrapyrroles. Binds two molecules of 5-aminolevulinate per subunit, each at a distinct site, and catalyzes their condensation to form porphobilinogen.</text>
</comment>
<dbReference type="GO" id="GO:0004655">
    <property type="term" value="F:porphobilinogen synthase activity"/>
    <property type="evidence" value="ECO:0007669"/>
    <property type="project" value="UniProtKB-EC"/>
</dbReference>
<proteinExistence type="inferred from homology"/>
<comment type="similarity">
    <text evidence="2 12">Belongs to the ALAD family.</text>
</comment>
<evidence type="ECO:0000256" key="7">
    <source>
        <dbReference type="ARBA" id="ARBA00023239"/>
    </source>
</evidence>
<dbReference type="InterPro" id="IPR030656">
    <property type="entry name" value="ALAD_AS"/>
</dbReference>
<feature type="region of interest" description="Disordered" evidence="13">
    <location>
        <begin position="132"/>
        <end position="155"/>
    </location>
</feature>
<dbReference type="PANTHER" id="PTHR11458:SF0">
    <property type="entry name" value="DELTA-AMINOLEVULINIC ACID DEHYDRATASE"/>
    <property type="match status" value="1"/>
</dbReference>
<evidence type="ECO:0000256" key="2">
    <source>
        <dbReference type="ARBA" id="ARBA00008055"/>
    </source>
</evidence>
<evidence type="ECO:0000256" key="6">
    <source>
        <dbReference type="ARBA" id="ARBA00023133"/>
    </source>
</evidence>
<name>A0A7D7Q003_KOCVA</name>
<evidence type="ECO:0000256" key="12">
    <source>
        <dbReference type="RuleBase" id="RU004161"/>
    </source>
</evidence>
<dbReference type="PANTHER" id="PTHR11458">
    <property type="entry name" value="DELTA-AMINOLEVULINIC ACID DEHYDRATASE"/>
    <property type="match status" value="1"/>
</dbReference>
<dbReference type="InterPro" id="IPR003754">
    <property type="entry name" value="4pyrrol_synth_uPrphyn_synth"/>
</dbReference>
<gene>
    <name evidence="15" type="primary">hemB</name>
    <name evidence="15" type="ORF">CIB50_0002303</name>
</gene>
<feature type="compositionally biased region" description="Basic and acidic residues" evidence="13">
    <location>
        <begin position="136"/>
        <end position="146"/>
    </location>
</feature>
<dbReference type="NCBIfam" id="NF006762">
    <property type="entry name" value="PRK09283.1"/>
    <property type="match status" value="1"/>
</dbReference>
<evidence type="ECO:0000313" key="16">
    <source>
        <dbReference type="Proteomes" id="UP000216825"/>
    </source>
</evidence>
<dbReference type="InterPro" id="IPR036108">
    <property type="entry name" value="4pyrrol_syn_uPrphyn_synt_sf"/>
</dbReference>
<evidence type="ECO:0000256" key="13">
    <source>
        <dbReference type="SAM" id="MobiDB-lite"/>
    </source>
</evidence>
<evidence type="ECO:0000256" key="4">
    <source>
        <dbReference type="ARBA" id="ARBA00012053"/>
    </source>
</evidence>
<sequence length="678" mass="71704">MTPARVLITRDPAAAHELAALLRERGHEPCASPMLEAQLPADPSELAGLLDQAAHPSGPTWLCVTSATTVAALDAVAQSPDWGAQLEAARATGLLRVAAVGEATARALGEYGVGLDFVPSRVQSAAGMVAQWPEHPGARSGEDSRKAPRASQWTGPTPLALLPVSALGSDTLCQGLRELGYDVRRVTAYEMVPVPAERPVRRREPEPLAGSATAGEQTSEEPAAVGPTGAESAVEELAPEAARAACAAGEVAAVVVTAPSRAAALLDGQRPAADVAWVAIGEPTARALRERGLSPVTAARPTPRDLADAVDAALGTARTAGRTTAGTDARPTTCTDTDQENEKMNDDEMSYDLVSRPRRLRTTPAMRRFAAETRVTPSELILPVFVKEGLSEPQPLASMPGVVQHSMDSLKRAAAEAVELGLSGFMLFGVPETRDAVGSAALDPEGILNRGIRAVREEVGDEIVVMSDLCLDEFTDHGHCGVLDEQGRVDNDRTLEIYGRMGVAQAQAGAHMVAPSGMMDGQVGVIRAALDAAGREDVSILAYSAKYSSAFYGPFREAVDSTLTGDRKAYQMDPANRREALLEMQLDLDEGADMVMVKPAMSYLDILREVADASPVPVSAYQISGEYAMIEAAAANGWINRDAAVRESVLSIKRAGANSILTYYATELARWFRDENGR</sequence>
<comment type="catalytic activity">
    <reaction evidence="10 11">
        <text>2 5-aminolevulinate = porphobilinogen + 2 H2O + H(+)</text>
        <dbReference type="Rhea" id="RHEA:24064"/>
        <dbReference type="ChEBI" id="CHEBI:15377"/>
        <dbReference type="ChEBI" id="CHEBI:15378"/>
        <dbReference type="ChEBI" id="CHEBI:58126"/>
        <dbReference type="ChEBI" id="CHEBI:356416"/>
        <dbReference type="EC" id="4.2.1.24"/>
    </reaction>
</comment>
<dbReference type="Gene3D" id="3.40.50.10090">
    <property type="match status" value="2"/>
</dbReference>
<dbReference type="KEGG" id="kvr:CIB50_0002303"/>
<evidence type="ECO:0000259" key="14">
    <source>
        <dbReference type="Pfam" id="PF02602"/>
    </source>
</evidence>
<dbReference type="UniPathway" id="UPA00251">
    <property type="reaction ID" value="UER00318"/>
</dbReference>
<dbReference type="AlphaFoldDB" id="A0A7D7Q003"/>
<evidence type="ECO:0000256" key="3">
    <source>
        <dbReference type="ARBA" id="ARBA00011823"/>
    </source>
</evidence>
<keyword evidence="16" id="KW-1185">Reference proteome</keyword>
<evidence type="ECO:0000256" key="11">
    <source>
        <dbReference type="RuleBase" id="RU000515"/>
    </source>
</evidence>
<feature type="domain" description="Tetrapyrrole biosynthesis uroporphyrinogen III synthase" evidence="14">
    <location>
        <begin position="17"/>
        <end position="307"/>
    </location>
</feature>
<reference evidence="15 16" key="2">
    <citation type="submission" date="2020-07" db="EMBL/GenBank/DDBJ databases">
        <title>Genome of starter culture bacteria Kocuria salsicia reveals its technological properties and safety for usage in meat industry.</title>
        <authorList>
            <person name="Michael M."/>
            <person name="Konstantin K."/>
            <person name="Evgenii K."/>
            <person name="Galina S."/>
            <person name="Oksana K."/>
            <person name="Andrei L."/>
        </authorList>
    </citation>
    <scope>NUCLEOTIDE SEQUENCE [LARGE SCALE GENOMIC DNA]</scope>
    <source>
        <strain evidence="15 16">80</strain>
    </source>
</reference>
<dbReference type="SUPFAM" id="SSF51569">
    <property type="entry name" value="Aldolase"/>
    <property type="match status" value="1"/>
</dbReference>
<comment type="subunit">
    <text evidence="3 11">Homooctamer.</text>
</comment>
<accession>A0A7D7Q003</accession>
<dbReference type="CDD" id="cd06578">
    <property type="entry name" value="HemD"/>
    <property type="match status" value="1"/>
</dbReference>
<reference evidence="16" key="1">
    <citation type="submission" date="2017-08" db="EMBL/GenBank/DDBJ databases">
        <title>Draft Genome Sequence of Kocuria varians 80.</title>
        <authorList>
            <person name="Minaev M."/>
            <person name="Kurbakov K.A."/>
            <person name="Solodovnikova G.I."/>
            <person name="Kuznetsova O.A."/>
            <person name="Lisitsyn A.B."/>
        </authorList>
    </citation>
    <scope>NUCLEOTIDE SEQUENCE [LARGE SCALE GENOMIC DNA]</scope>
    <source>
        <strain evidence="16">80</strain>
    </source>
</reference>
<dbReference type="SMART" id="SM01004">
    <property type="entry name" value="ALAD"/>
    <property type="match status" value="1"/>
</dbReference>
<comment type="pathway">
    <text evidence="1">Porphyrin-containing compound metabolism; protoporphyrin-IX biosynthesis; coproporphyrinogen-III from 5-aminolevulinate: step 1/4.</text>
</comment>
<feature type="region of interest" description="Disordered" evidence="13">
    <location>
        <begin position="317"/>
        <end position="342"/>
    </location>
</feature>
<dbReference type="GO" id="GO:0005829">
    <property type="term" value="C:cytosol"/>
    <property type="evidence" value="ECO:0007669"/>
    <property type="project" value="TreeGrafter"/>
</dbReference>
<dbReference type="CDD" id="cd00384">
    <property type="entry name" value="ALAD_PBGS"/>
    <property type="match status" value="1"/>
</dbReference>
<evidence type="ECO:0000256" key="10">
    <source>
        <dbReference type="ARBA" id="ARBA00047651"/>
    </source>
</evidence>
<dbReference type="GO" id="GO:0006782">
    <property type="term" value="P:protoporphyrinogen IX biosynthetic process"/>
    <property type="evidence" value="ECO:0007669"/>
    <property type="project" value="UniProtKB-UniPathway"/>
</dbReference>
<dbReference type="Pfam" id="PF00490">
    <property type="entry name" value="ALAD"/>
    <property type="match status" value="1"/>
</dbReference>
<dbReference type="FunFam" id="3.20.20.70:FF:000019">
    <property type="entry name" value="Delta-aminolevulinic acid dehydratase"/>
    <property type="match status" value="1"/>
</dbReference>
<feature type="compositionally biased region" description="Low complexity" evidence="13">
    <location>
        <begin position="317"/>
        <end position="335"/>
    </location>
</feature>
<keyword evidence="6" id="KW-0350">Heme biosynthesis</keyword>
<dbReference type="Gene3D" id="3.20.20.70">
    <property type="entry name" value="Aldolase class I"/>
    <property type="match status" value="1"/>
</dbReference>
<dbReference type="Pfam" id="PF02602">
    <property type="entry name" value="HEM4"/>
    <property type="match status" value="1"/>
</dbReference>
<organism evidence="15 16">
    <name type="scientific">Kocuria varians</name>
    <name type="common">Micrococcus varians</name>
    <dbReference type="NCBI Taxonomy" id="1272"/>
    <lineage>
        <taxon>Bacteria</taxon>
        <taxon>Bacillati</taxon>
        <taxon>Actinomycetota</taxon>
        <taxon>Actinomycetes</taxon>
        <taxon>Micrococcales</taxon>
        <taxon>Micrococcaceae</taxon>
        <taxon>Kocuria</taxon>
    </lineage>
</organism>
<dbReference type="InterPro" id="IPR013785">
    <property type="entry name" value="Aldolase_TIM"/>
</dbReference>
<keyword evidence="8 11" id="KW-0627">Porphyrin biosynthesis</keyword>
<dbReference type="PROSITE" id="PS00169">
    <property type="entry name" value="D_ALA_DEHYDRATASE"/>
    <property type="match status" value="1"/>
</dbReference>
<keyword evidence="7 11" id="KW-0456">Lyase</keyword>
<dbReference type="EMBL" id="CP059343">
    <property type="protein sequence ID" value="QMS57556.1"/>
    <property type="molecule type" value="Genomic_DNA"/>
</dbReference>
<evidence type="ECO:0000256" key="1">
    <source>
        <dbReference type="ARBA" id="ARBA00004694"/>
    </source>
</evidence>